<gene>
    <name evidence="1" type="ORF">ADL12_18130</name>
</gene>
<name>A0A0X3UY26_9ACTN</name>
<reference evidence="2" key="1">
    <citation type="submission" date="2015-10" db="EMBL/GenBank/DDBJ databases">
        <authorList>
            <person name="Ju K.-S."/>
            <person name="Doroghazi J.R."/>
            <person name="Metcalf W.W."/>
        </authorList>
    </citation>
    <scope>NUCLEOTIDE SEQUENCE [LARGE SCALE GENOMIC DNA]</scope>
    <source>
        <strain evidence="2">NRRL 3151</strain>
    </source>
</reference>
<proteinExistence type="predicted"/>
<comment type="caution">
    <text evidence="1">The sequence shown here is derived from an EMBL/GenBank/DDBJ whole genome shotgun (WGS) entry which is preliminary data.</text>
</comment>
<dbReference type="AlphaFoldDB" id="A0A0X3UY26"/>
<dbReference type="Proteomes" id="UP000053923">
    <property type="component" value="Unassembled WGS sequence"/>
</dbReference>
<evidence type="ECO:0000313" key="2">
    <source>
        <dbReference type="Proteomes" id="UP000053923"/>
    </source>
</evidence>
<protein>
    <submittedName>
        <fullName evidence="1">Uncharacterized protein</fullName>
    </submittedName>
</protein>
<keyword evidence="2" id="KW-1185">Reference proteome</keyword>
<dbReference type="EMBL" id="LLZG01000123">
    <property type="protein sequence ID" value="KUL37415.1"/>
    <property type="molecule type" value="Genomic_DNA"/>
</dbReference>
<accession>A0A0X3UY26</accession>
<evidence type="ECO:0000313" key="1">
    <source>
        <dbReference type="EMBL" id="KUL37415.1"/>
    </source>
</evidence>
<organism evidence="1 2">
    <name type="scientific">Streptomyces regalis</name>
    <dbReference type="NCBI Taxonomy" id="68262"/>
    <lineage>
        <taxon>Bacteria</taxon>
        <taxon>Bacillati</taxon>
        <taxon>Actinomycetota</taxon>
        <taxon>Actinomycetes</taxon>
        <taxon>Kitasatosporales</taxon>
        <taxon>Streptomycetaceae</taxon>
        <taxon>Streptomyces</taxon>
    </lineage>
</organism>
<sequence length="79" mass="8886">MLFRLSLGVQRCDLVGVLQFDLSEVPAFLEDSSPLSLQVQFVSAAYLHEGQAFVVCLVEPLRDRWRLYALTPAAGWGWC</sequence>